<dbReference type="InterPro" id="IPR043128">
    <property type="entry name" value="Rev_trsase/Diguanyl_cyclase"/>
</dbReference>
<keyword evidence="3" id="KW-1185">Reference proteome</keyword>
<dbReference type="InterPro" id="IPR041577">
    <property type="entry name" value="RT_RNaseH_2"/>
</dbReference>
<evidence type="ECO:0000313" key="2">
    <source>
        <dbReference type="EMBL" id="RDX77610.1"/>
    </source>
</evidence>
<comment type="caution">
    <text evidence="2">The sequence shown here is derived from an EMBL/GenBank/DDBJ whole genome shotgun (WGS) entry which is preliminary data.</text>
</comment>
<dbReference type="AlphaFoldDB" id="A0A371FHA5"/>
<protein>
    <submittedName>
        <fullName evidence="2">Retrovirus-related Pol polyprotein from transposon 17.6</fullName>
    </submittedName>
</protein>
<dbReference type="OrthoDB" id="779668at2759"/>
<feature type="non-terminal residue" evidence="2">
    <location>
        <position position="1"/>
    </location>
</feature>
<dbReference type="PANTHER" id="PTHR35046:SF9">
    <property type="entry name" value="RNA-DIRECTED DNA POLYMERASE"/>
    <property type="match status" value="1"/>
</dbReference>
<dbReference type="Pfam" id="PF17919">
    <property type="entry name" value="RT_RNaseH_2"/>
    <property type="match status" value="1"/>
</dbReference>
<dbReference type="FunFam" id="3.30.70.270:FF:000020">
    <property type="entry name" value="Transposon Tf2-6 polyprotein-like Protein"/>
    <property type="match status" value="1"/>
</dbReference>
<evidence type="ECO:0000259" key="1">
    <source>
        <dbReference type="Pfam" id="PF17919"/>
    </source>
</evidence>
<name>A0A371FHA5_MUCPR</name>
<evidence type="ECO:0000313" key="3">
    <source>
        <dbReference type="Proteomes" id="UP000257109"/>
    </source>
</evidence>
<dbReference type="SUPFAM" id="SSF56672">
    <property type="entry name" value="DNA/RNA polymerases"/>
    <property type="match status" value="1"/>
</dbReference>
<proteinExistence type="predicted"/>
<dbReference type="CDD" id="cd00303">
    <property type="entry name" value="retropepsin_like"/>
    <property type="match status" value="1"/>
</dbReference>
<dbReference type="Proteomes" id="UP000257109">
    <property type="component" value="Unassembled WGS sequence"/>
</dbReference>
<sequence>MHPSKAKRMRENIFHSRCLVQDKCCSLIIDGGSSVNVANQRLVDKLCIPTIPHLKPYKLQWLSEHAEMIMDKQVSIAITLGKYKDKFFYDVGRPWQYDTMIVLLRSSPLCIRKKKKEKVKERTSREKKCEKNKKAKVKKNKSDHKSVFLLLKRESLYVNLEKCTFCTKEVIFLGYVVGSQGIKVDEEKVKAIQIWPTPKLVGNAKSFHGLASFYRHFVKDFSTLVATLNEIVKKMYDSNEKRVKKAFQALKDRLTNALILAISNFNKSFELECDTSNVGVGHYLLPKEFLIHSDHEILKHLRSQSKLKKRHFLEKFPYVIKHKQGKANLVVDALSRRHSLLSMLETKFLGFEHIKELYLERMNTLKRPINFELMQLMEVSIGMMVSYLRIKGYVCPKVPLGNYW</sequence>
<feature type="domain" description="Reverse transcriptase/retrotransposon-derived protein RNase H-like" evidence="1">
    <location>
        <begin position="243"/>
        <end position="285"/>
    </location>
</feature>
<reference evidence="2" key="1">
    <citation type="submission" date="2018-05" db="EMBL/GenBank/DDBJ databases">
        <title>Draft genome of Mucuna pruriens seed.</title>
        <authorList>
            <person name="Nnadi N.E."/>
            <person name="Vos R."/>
            <person name="Hasami M.H."/>
            <person name="Devisetty U.K."/>
            <person name="Aguiy J.C."/>
        </authorList>
    </citation>
    <scope>NUCLEOTIDE SEQUENCE [LARGE SCALE GENOMIC DNA]</scope>
    <source>
        <strain evidence="2">JCA_2017</strain>
    </source>
</reference>
<dbReference type="InterPro" id="IPR043502">
    <property type="entry name" value="DNA/RNA_pol_sf"/>
</dbReference>
<dbReference type="PANTHER" id="PTHR35046">
    <property type="entry name" value="ZINC KNUCKLE (CCHC-TYPE) FAMILY PROTEIN"/>
    <property type="match status" value="1"/>
</dbReference>
<gene>
    <name evidence="2" type="primary">pol</name>
    <name evidence="2" type="ORF">CR513_42228</name>
</gene>
<accession>A0A371FHA5</accession>
<organism evidence="2 3">
    <name type="scientific">Mucuna pruriens</name>
    <name type="common">Velvet bean</name>
    <name type="synonym">Dolichos pruriens</name>
    <dbReference type="NCBI Taxonomy" id="157652"/>
    <lineage>
        <taxon>Eukaryota</taxon>
        <taxon>Viridiplantae</taxon>
        <taxon>Streptophyta</taxon>
        <taxon>Embryophyta</taxon>
        <taxon>Tracheophyta</taxon>
        <taxon>Spermatophyta</taxon>
        <taxon>Magnoliopsida</taxon>
        <taxon>eudicotyledons</taxon>
        <taxon>Gunneridae</taxon>
        <taxon>Pentapetalae</taxon>
        <taxon>rosids</taxon>
        <taxon>fabids</taxon>
        <taxon>Fabales</taxon>
        <taxon>Fabaceae</taxon>
        <taxon>Papilionoideae</taxon>
        <taxon>50 kb inversion clade</taxon>
        <taxon>NPAAA clade</taxon>
        <taxon>indigoferoid/millettioid clade</taxon>
        <taxon>Phaseoleae</taxon>
        <taxon>Mucuna</taxon>
    </lineage>
</organism>
<dbReference type="Gene3D" id="3.30.70.270">
    <property type="match status" value="2"/>
</dbReference>
<dbReference type="EMBL" id="QJKJ01009130">
    <property type="protein sequence ID" value="RDX77610.1"/>
    <property type="molecule type" value="Genomic_DNA"/>
</dbReference>